<feature type="region of interest" description="Disordered" evidence="1">
    <location>
        <begin position="12"/>
        <end position="53"/>
    </location>
</feature>
<keyword evidence="3" id="KW-1185">Reference proteome</keyword>
<protein>
    <submittedName>
        <fullName evidence="2">Uncharacterized protein</fullName>
    </submittedName>
</protein>
<name>A0A4Y2JYJ7_ARAVE</name>
<evidence type="ECO:0000313" key="2">
    <source>
        <dbReference type="EMBL" id="GBM94312.1"/>
    </source>
</evidence>
<sequence>DCVGLLVRSRLQGRRVPGSKPDSTQAQPSVGPLYPKSGAVRHTSSHRYDAGNASSGIDLFRRVRDPIQNIPCIASKRDGDI</sequence>
<feature type="non-terminal residue" evidence="2">
    <location>
        <position position="1"/>
    </location>
</feature>
<dbReference type="EMBL" id="BGPR01112177">
    <property type="protein sequence ID" value="GBM94312.1"/>
    <property type="molecule type" value="Genomic_DNA"/>
</dbReference>
<reference evidence="2 3" key="1">
    <citation type="journal article" date="2019" name="Sci. Rep.">
        <title>Orb-weaving spider Araneus ventricosus genome elucidates the spidroin gene catalogue.</title>
        <authorList>
            <person name="Kono N."/>
            <person name="Nakamura H."/>
            <person name="Ohtoshi R."/>
            <person name="Moran D.A.P."/>
            <person name="Shinohara A."/>
            <person name="Yoshida Y."/>
            <person name="Fujiwara M."/>
            <person name="Mori M."/>
            <person name="Tomita M."/>
            <person name="Arakawa K."/>
        </authorList>
    </citation>
    <scope>NUCLEOTIDE SEQUENCE [LARGE SCALE GENOMIC DNA]</scope>
</reference>
<gene>
    <name evidence="2" type="ORF">AVEN_150723_1</name>
</gene>
<dbReference type="Proteomes" id="UP000499080">
    <property type="component" value="Unassembled WGS sequence"/>
</dbReference>
<organism evidence="2 3">
    <name type="scientific">Araneus ventricosus</name>
    <name type="common">Orbweaver spider</name>
    <name type="synonym">Epeira ventricosa</name>
    <dbReference type="NCBI Taxonomy" id="182803"/>
    <lineage>
        <taxon>Eukaryota</taxon>
        <taxon>Metazoa</taxon>
        <taxon>Ecdysozoa</taxon>
        <taxon>Arthropoda</taxon>
        <taxon>Chelicerata</taxon>
        <taxon>Arachnida</taxon>
        <taxon>Araneae</taxon>
        <taxon>Araneomorphae</taxon>
        <taxon>Entelegynae</taxon>
        <taxon>Araneoidea</taxon>
        <taxon>Araneidae</taxon>
        <taxon>Araneus</taxon>
    </lineage>
</organism>
<dbReference type="AlphaFoldDB" id="A0A4Y2JYJ7"/>
<evidence type="ECO:0000256" key="1">
    <source>
        <dbReference type="SAM" id="MobiDB-lite"/>
    </source>
</evidence>
<evidence type="ECO:0000313" key="3">
    <source>
        <dbReference type="Proteomes" id="UP000499080"/>
    </source>
</evidence>
<proteinExistence type="predicted"/>
<accession>A0A4Y2JYJ7</accession>
<comment type="caution">
    <text evidence="2">The sequence shown here is derived from an EMBL/GenBank/DDBJ whole genome shotgun (WGS) entry which is preliminary data.</text>
</comment>